<reference evidence="2 3" key="1">
    <citation type="submission" date="2020-06" db="EMBL/GenBank/DDBJ databases">
        <authorList>
            <person name="Kang J."/>
        </authorList>
    </citation>
    <scope>NUCLEOTIDE SEQUENCE [LARGE SCALE GENOMIC DNA]</scope>
    <source>
        <strain evidence="2 3">DCY120</strain>
    </source>
</reference>
<dbReference type="RefSeq" id="WP_176942252.1">
    <property type="nucleotide sequence ID" value="NZ_JABZEC010000002.1"/>
</dbReference>
<gene>
    <name evidence="2" type="ORF">HU830_02685</name>
</gene>
<dbReference type="Proteomes" id="UP000563523">
    <property type="component" value="Unassembled WGS sequence"/>
</dbReference>
<keyword evidence="2" id="KW-0808">Transferase</keyword>
<sequence>MTTADPLVSVIVPVFNLQDLFQRGLKSVQEQTYSKLQIICIDDGSTDQSLAQLQQIQAQDERIEVYSQTNGGLAAARNTGLQYVRGSYIYFFDPDDYLDLNLLDHCVRQAQKQKADIVVFNSYDVQSSTDQIIREVHQGTTPATAGAVAWNKLFTRACWQKGFFPPRSIKFEDSAIIPLKVAQAQKVVLIPECLYYYVRERPGSLLTAAQGNSFAATFTSIIYLLDQAEKQGVTSSQKTAVASYALRKLTATVAEYNYRIKTCPQTKQATYQQFFHQCQADAQLSWLRQTYARLIYLCWRSHFFAGLKLLNYLKELI</sequence>
<dbReference type="InterPro" id="IPR029044">
    <property type="entry name" value="Nucleotide-diphossugar_trans"/>
</dbReference>
<organism evidence="2 3">
    <name type="scientific">Bombilactobacillus apium</name>
    <dbReference type="NCBI Taxonomy" id="2675299"/>
    <lineage>
        <taxon>Bacteria</taxon>
        <taxon>Bacillati</taxon>
        <taxon>Bacillota</taxon>
        <taxon>Bacilli</taxon>
        <taxon>Lactobacillales</taxon>
        <taxon>Lactobacillaceae</taxon>
        <taxon>Bombilactobacillus</taxon>
    </lineage>
</organism>
<dbReference type="PANTHER" id="PTHR22916:SF3">
    <property type="entry name" value="UDP-GLCNAC:BETAGAL BETA-1,3-N-ACETYLGLUCOSAMINYLTRANSFERASE-LIKE PROTEIN 1"/>
    <property type="match status" value="1"/>
</dbReference>
<dbReference type="InterPro" id="IPR001173">
    <property type="entry name" value="Glyco_trans_2-like"/>
</dbReference>
<dbReference type="EMBL" id="JABZEC010000002">
    <property type="protein sequence ID" value="NVY96090.1"/>
    <property type="molecule type" value="Genomic_DNA"/>
</dbReference>
<feature type="domain" description="Glycosyltransferase 2-like" evidence="1">
    <location>
        <begin position="9"/>
        <end position="137"/>
    </location>
</feature>
<evidence type="ECO:0000313" key="3">
    <source>
        <dbReference type="Proteomes" id="UP000563523"/>
    </source>
</evidence>
<keyword evidence="3" id="KW-1185">Reference proteome</keyword>
<proteinExistence type="predicted"/>
<evidence type="ECO:0000259" key="1">
    <source>
        <dbReference type="Pfam" id="PF00535"/>
    </source>
</evidence>
<evidence type="ECO:0000313" key="2">
    <source>
        <dbReference type="EMBL" id="NVY96090.1"/>
    </source>
</evidence>
<name>A0A850R157_9LACO</name>
<dbReference type="PANTHER" id="PTHR22916">
    <property type="entry name" value="GLYCOSYLTRANSFERASE"/>
    <property type="match status" value="1"/>
</dbReference>
<dbReference type="GO" id="GO:0016758">
    <property type="term" value="F:hexosyltransferase activity"/>
    <property type="evidence" value="ECO:0007669"/>
    <property type="project" value="UniProtKB-ARBA"/>
</dbReference>
<dbReference type="Pfam" id="PF00535">
    <property type="entry name" value="Glycos_transf_2"/>
    <property type="match status" value="1"/>
</dbReference>
<dbReference type="AlphaFoldDB" id="A0A850R157"/>
<comment type="caution">
    <text evidence="2">The sequence shown here is derived from an EMBL/GenBank/DDBJ whole genome shotgun (WGS) entry which is preliminary data.</text>
</comment>
<accession>A0A850R157</accession>
<dbReference type="CDD" id="cd00761">
    <property type="entry name" value="Glyco_tranf_GTA_type"/>
    <property type="match status" value="1"/>
</dbReference>
<dbReference type="Gene3D" id="3.90.550.10">
    <property type="entry name" value="Spore Coat Polysaccharide Biosynthesis Protein SpsA, Chain A"/>
    <property type="match status" value="1"/>
</dbReference>
<protein>
    <submittedName>
        <fullName evidence="2">Glycosyltransferase family 2 protein</fullName>
    </submittedName>
</protein>
<dbReference type="SUPFAM" id="SSF53448">
    <property type="entry name" value="Nucleotide-diphospho-sugar transferases"/>
    <property type="match status" value="1"/>
</dbReference>